<reference evidence="2 3" key="1">
    <citation type="journal article" date="2016" name="Nat. Commun.">
        <title>Thousands of microbial genomes shed light on interconnected biogeochemical processes in an aquifer system.</title>
        <authorList>
            <person name="Anantharaman K."/>
            <person name="Brown C.T."/>
            <person name="Hug L.A."/>
            <person name="Sharon I."/>
            <person name="Castelle C.J."/>
            <person name="Probst A.J."/>
            <person name="Thomas B.C."/>
            <person name="Singh A."/>
            <person name="Wilkins M.J."/>
            <person name="Karaoz U."/>
            <person name="Brodie E.L."/>
            <person name="Williams K.H."/>
            <person name="Hubbard S.S."/>
            <person name="Banfield J.F."/>
        </authorList>
    </citation>
    <scope>NUCLEOTIDE SEQUENCE [LARGE SCALE GENOMIC DNA]</scope>
</reference>
<evidence type="ECO:0000259" key="1">
    <source>
        <dbReference type="Pfam" id="PF10026"/>
    </source>
</evidence>
<organism evidence="2 3">
    <name type="scientific">Candidatus Campbellbacteria bacterium RIFOXYC2_FULL_35_25</name>
    <dbReference type="NCBI Taxonomy" id="1797582"/>
    <lineage>
        <taxon>Bacteria</taxon>
        <taxon>Candidatus Campbelliibacteriota</taxon>
    </lineage>
</organism>
<dbReference type="AlphaFoldDB" id="A0A1F5EHC2"/>
<dbReference type="Pfam" id="PF10026">
    <property type="entry name" value="DUF2268"/>
    <property type="match status" value="1"/>
</dbReference>
<gene>
    <name evidence="2" type="ORF">A2442_01500</name>
</gene>
<evidence type="ECO:0000313" key="2">
    <source>
        <dbReference type="EMBL" id="OGD66781.1"/>
    </source>
</evidence>
<sequence>MKIKDLTQNYITNILEKDNLDLYKKSMPELFSHYFEYWALEDYFHKSLKIKEEVEEKTDLIKSRLDFIEEKLKDFGFDTSDVEILLFVGQNCTNGHAFEKDGKFIVWLPIEAYESKEDIDIFVTHEIIHALHYSVNPDFYFKTKEEKMNVGRQIITEGLATYLTSKVLNINEGKALWADFLNKDELKNWFDSCEDKRYELYDFVLKNFNFSNKDIQIFWANDPKDVYKYRAGYFVGSELIKDFIKNNKIEDKDLLSLDRVKFEKKITEMLK</sequence>
<feature type="domain" description="DUF2268" evidence="1">
    <location>
        <begin position="101"/>
        <end position="260"/>
    </location>
</feature>
<dbReference type="Proteomes" id="UP000179003">
    <property type="component" value="Unassembled WGS sequence"/>
</dbReference>
<evidence type="ECO:0000313" key="3">
    <source>
        <dbReference type="Proteomes" id="UP000179003"/>
    </source>
</evidence>
<accession>A0A1F5EHC2</accession>
<name>A0A1F5EHC2_9BACT</name>
<dbReference type="InterPro" id="IPR018728">
    <property type="entry name" value="DUF2268"/>
</dbReference>
<dbReference type="STRING" id="1797582.A2442_01500"/>
<dbReference type="EMBL" id="MFAE01000014">
    <property type="protein sequence ID" value="OGD66781.1"/>
    <property type="molecule type" value="Genomic_DNA"/>
</dbReference>
<protein>
    <recommendedName>
        <fullName evidence="1">DUF2268 domain-containing protein</fullName>
    </recommendedName>
</protein>
<comment type="caution">
    <text evidence="2">The sequence shown here is derived from an EMBL/GenBank/DDBJ whole genome shotgun (WGS) entry which is preliminary data.</text>
</comment>
<proteinExistence type="predicted"/>